<comment type="caution">
    <text evidence="3">The sequence shown here is derived from an EMBL/GenBank/DDBJ whole genome shotgun (WGS) entry which is preliminary data.</text>
</comment>
<dbReference type="GO" id="GO:0016740">
    <property type="term" value="F:transferase activity"/>
    <property type="evidence" value="ECO:0007669"/>
    <property type="project" value="UniProtKB-KW"/>
</dbReference>
<dbReference type="InterPro" id="IPR041698">
    <property type="entry name" value="Methyltransf_25"/>
</dbReference>
<evidence type="ECO:0000259" key="2">
    <source>
        <dbReference type="Pfam" id="PF13649"/>
    </source>
</evidence>
<dbReference type="SUPFAM" id="SSF53335">
    <property type="entry name" value="S-adenosyl-L-methionine-dependent methyltransferases"/>
    <property type="match status" value="1"/>
</dbReference>
<evidence type="ECO:0000256" key="1">
    <source>
        <dbReference type="ARBA" id="ARBA00022679"/>
    </source>
</evidence>
<evidence type="ECO:0000313" key="3">
    <source>
        <dbReference type="EMBL" id="OGY45766.1"/>
    </source>
</evidence>
<dbReference type="Gene3D" id="3.40.50.150">
    <property type="entry name" value="Vaccinia Virus protein VP39"/>
    <property type="match status" value="1"/>
</dbReference>
<evidence type="ECO:0000313" key="4">
    <source>
        <dbReference type="Proteomes" id="UP000178240"/>
    </source>
</evidence>
<dbReference type="AlphaFoldDB" id="A0A1G1Y1Q2"/>
<feature type="domain" description="Methyltransferase" evidence="2">
    <location>
        <begin position="45"/>
        <end position="136"/>
    </location>
</feature>
<dbReference type="Gene3D" id="2.20.25.110">
    <property type="entry name" value="S-adenosyl-L-methionine-dependent methyltransferases"/>
    <property type="match status" value="1"/>
</dbReference>
<dbReference type="STRING" id="1797535.A2744_00090"/>
<dbReference type="Pfam" id="PF13649">
    <property type="entry name" value="Methyltransf_25"/>
    <property type="match status" value="1"/>
</dbReference>
<dbReference type="Proteomes" id="UP000178240">
    <property type="component" value="Unassembled WGS sequence"/>
</dbReference>
<keyword evidence="1" id="KW-0808">Transferase</keyword>
<dbReference type="EMBL" id="MHIE01000013">
    <property type="protein sequence ID" value="OGY45766.1"/>
    <property type="molecule type" value="Genomic_DNA"/>
</dbReference>
<dbReference type="PANTHER" id="PTHR43861">
    <property type="entry name" value="TRANS-ACONITATE 2-METHYLTRANSFERASE-RELATED"/>
    <property type="match status" value="1"/>
</dbReference>
<name>A0A1G1Y1Q2_9BACT</name>
<gene>
    <name evidence="3" type="ORF">A2744_00090</name>
</gene>
<protein>
    <recommendedName>
        <fullName evidence="2">Methyltransferase domain-containing protein</fullName>
    </recommendedName>
</protein>
<sequence>MNLKHYYGPKGKYLREHKKYFSNQQLETDLRFIVSVLKLKNGDSILDLACGHGRHTIALAKRGFKVDGLDLSSHLLGLAEKEAKVAGVKINWYQQDVHRWQRPKRYDKIFLFFSEFGLFDAPKVIARIAAHLKPGGLFLLDTDNVFRLISYLKKHPRGRYRFDFRMMELKEKGARLRVRYYTLPDLEELFRQSHLKTVAVYGGYRREPFDIKAGRQIVVVKKV</sequence>
<reference evidence="3 4" key="1">
    <citation type="journal article" date="2016" name="Nat. Commun.">
        <title>Thousands of microbial genomes shed light on interconnected biogeochemical processes in an aquifer system.</title>
        <authorList>
            <person name="Anantharaman K."/>
            <person name="Brown C.T."/>
            <person name="Hug L.A."/>
            <person name="Sharon I."/>
            <person name="Castelle C.J."/>
            <person name="Probst A.J."/>
            <person name="Thomas B.C."/>
            <person name="Singh A."/>
            <person name="Wilkins M.J."/>
            <person name="Karaoz U."/>
            <person name="Brodie E.L."/>
            <person name="Williams K.H."/>
            <person name="Hubbard S.S."/>
            <person name="Banfield J.F."/>
        </authorList>
    </citation>
    <scope>NUCLEOTIDE SEQUENCE [LARGE SCALE GENOMIC DNA]</scope>
</reference>
<organism evidence="3 4">
    <name type="scientific">Candidatus Buchananbacteria bacterium RIFCSPHIGHO2_01_FULL_44_11</name>
    <dbReference type="NCBI Taxonomy" id="1797535"/>
    <lineage>
        <taxon>Bacteria</taxon>
        <taxon>Candidatus Buchananiibacteriota</taxon>
    </lineage>
</organism>
<accession>A0A1G1Y1Q2</accession>
<proteinExistence type="predicted"/>
<dbReference type="InterPro" id="IPR029063">
    <property type="entry name" value="SAM-dependent_MTases_sf"/>
</dbReference>
<dbReference type="CDD" id="cd02440">
    <property type="entry name" value="AdoMet_MTases"/>
    <property type="match status" value="1"/>
</dbReference>